<evidence type="ECO:0000313" key="5">
    <source>
        <dbReference type="EMBL" id="RLE14153.1"/>
    </source>
</evidence>
<dbReference type="PANTHER" id="PTHR43421:SF1">
    <property type="entry name" value="METALLOPROTEASE PMBA"/>
    <property type="match status" value="1"/>
</dbReference>
<dbReference type="InterPro" id="IPR036059">
    <property type="entry name" value="TldD/PmbA_sf"/>
</dbReference>
<dbReference type="PANTHER" id="PTHR43421">
    <property type="entry name" value="METALLOPROTEASE PMBA"/>
    <property type="match status" value="1"/>
</dbReference>
<dbReference type="Proteomes" id="UP000885660">
    <property type="component" value="Unassembled WGS sequence"/>
</dbReference>
<dbReference type="SUPFAM" id="SSF111283">
    <property type="entry name" value="Putative modulator of DNA gyrase, PmbA/TldD"/>
    <property type="match status" value="1"/>
</dbReference>
<name>A0A662DIL5_UNCAE</name>
<protein>
    <submittedName>
        <fullName evidence="4">TldD/PmbA family protein</fullName>
    </submittedName>
</protein>
<feature type="domain" description="Metalloprotease TldD/E N-terminal" evidence="2">
    <location>
        <begin position="15"/>
        <end position="77"/>
    </location>
</feature>
<comment type="similarity">
    <text evidence="1">Belongs to the peptidase U62 family.</text>
</comment>
<reference evidence="4" key="2">
    <citation type="journal article" date="2020" name="mSystems">
        <title>Genome- and Community-Level Interaction Insights into Carbon Utilization and Element Cycling Functions of Hydrothermarchaeota in Hydrothermal Sediment.</title>
        <authorList>
            <person name="Zhou Z."/>
            <person name="Liu Y."/>
            <person name="Xu W."/>
            <person name="Pan J."/>
            <person name="Luo Z.H."/>
            <person name="Li M."/>
        </authorList>
    </citation>
    <scope>NUCLEOTIDE SEQUENCE [LARGE SCALE GENOMIC DNA]</scope>
    <source>
        <strain evidence="4">HyVt-219</strain>
    </source>
</reference>
<evidence type="ECO:0000259" key="3">
    <source>
        <dbReference type="Pfam" id="PF19289"/>
    </source>
</evidence>
<evidence type="ECO:0000313" key="6">
    <source>
        <dbReference type="Proteomes" id="UP000267654"/>
    </source>
</evidence>
<dbReference type="InterPro" id="IPR047657">
    <property type="entry name" value="PmbA"/>
</dbReference>
<sequence>MEKIMEMALREAEGVEIYQEEFENTTVSFESNRLKSVESSFGQGIGLRVIKNGKIGFSSATNNEDLDLLVKSALEAASFGQHAYFKFPGKSHIPEVKCFDPSILSIPVEEMVKEGEEAIKLILKEFPDFRCEAELNKTITKTSIINSSGLRFSYNKSLYSFSVYTFLAQEGNFLGVEEEESSCQHRKWSNLLAKRVIDKIKFAQKKADIQTGTYPVIFTPKAIPLLLSSLKMGINGKLVQKKISPLSSKLGQKITSQLISIFDDATFPYASASSPIDGEGIPSRKNPIVEKGILNSFIYDLQTAGLMKTETTANAARDYDTPPSPSTTNLIIKPGDVSLEEMIKDTEEGLIVDQVIGAGQSNMLMGEFSVNLDLGFKIKKGKVVGRVKDIMATGNVYDLLNSTIAVGREAKFVESIYTPPIYFAKINISG</sequence>
<dbReference type="Pfam" id="PF01523">
    <property type="entry name" value="PmbA_TldD_1st"/>
    <property type="match status" value="1"/>
</dbReference>
<feature type="domain" description="Metalloprotease TldD/E C-terminal" evidence="3">
    <location>
        <begin position="211"/>
        <end position="430"/>
    </location>
</feature>
<dbReference type="AlphaFoldDB" id="A0A662DIL5"/>
<evidence type="ECO:0000259" key="2">
    <source>
        <dbReference type="Pfam" id="PF01523"/>
    </source>
</evidence>
<dbReference type="EMBL" id="DRBC01000195">
    <property type="protein sequence ID" value="HDN84769.1"/>
    <property type="molecule type" value="Genomic_DNA"/>
</dbReference>
<dbReference type="EMBL" id="QMQB01000051">
    <property type="protein sequence ID" value="RLE14153.1"/>
    <property type="molecule type" value="Genomic_DNA"/>
</dbReference>
<dbReference type="InterPro" id="IPR045569">
    <property type="entry name" value="Metalloprtase-TldD/E_C"/>
</dbReference>
<proteinExistence type="inferred from homology"/>
<dbReference type="GO" id="GO:0006508">
    <property type="term" value="P:proteolysis"/>
    <property type="evidence" value="ECO:0007669"/>
    <property type="project" value="InterPro"/>
</dbReference>
<gene>
    <name evidence="5" type="ORF">DRI96_01850</name>
    <name evidence="4" type="ORF">ENG47_03310</name>
</gene>
<accession>A0A662DIL5</accession>
<dbReference type="Pfam" id="PF19289">
    <property type="entry name" value="PmbA_TldD_3rd"/>
    <property type="match status" value="1"/>
</dbReference>
<dbReference type="GO" id="GO:0008237">
    <property type="term" value="F:metallopeptidase activity"/>
    <property type="evidence" value="ECO:0007669"/>
    <property type="project" value="InterPro"/>
</dbReference>
<dbReference type="InterPro" id="IPR035068">
    <property type="entry name" value="TldD/PmbA_N"/>
</dbReference>
<reference evidence="5 6" key="1">
    <citation type="submission" date="2018-06" db="EMBL/GenBank/DDBJ databases">
        <title>Extensive metabolic versatility and redundancy in microbially diverse, dynamic hydrothermal sediments.</title>
        <authorList>
            <person name="Dombrowski N."/>
            <person name="Teske A."/>
            <person name="Baker B.J."/>
        </authorList>
    </citation>
    <scope>NUCLEOTIDE SEQUENCE [LARGE SCALE GENOMIC DNA]</scope>
    <source>
        <strain evidence="5">B19_G9</strain>
    </source>
</reference>
<dbReference type="GO" id="GO:0005829">
    <property type="term" value="C:cytosol"/>
    <property type="evidence" value="ECO:0007669"/>
    <property type="project" value="TreeGrafter"/>
</dbReference>
<dbReference type="Proteomes" id="UP000267654">
    <property type="component" value="Unassembled WGS sequence"/>
</dbReference>
<dbReference type="InterPro" id="IPR002510">
    <property type="entry name" value="Metalloprtase-TldD/E_N"/>
</dbReference>
<evidence type="ECO:0000256" key="1">
    <source>
        <dbReference type="ARBA" id="ARBA00005836"/>
    </source>
</evidence>
<organism evidence="5 6">
    <name type="scientific">Aerophobetes bacterium</name>
    <dbReference type="NCBI Taxonomy" id="2030807"/>
    <lineage>
        <taxon>Bacteria</taxon>
        <taxon>Candidatus Aerophobota</taxon>
    </lineage>
</organism>
<dbReference type="Gene3D" id="3.30.2290.10">
    <property type="entry name" value="PmbA/TldD superfamily"/>
    <property type="match status" value="1"/>
</dbReference>
<comment type="caution">
    <text evidence="5">The sequence shown here is derived from an EMBL/GenBank/DDBJ whole genome shotgun (WGS) entry which is preliminary data.</text>
</comment>
<evidence type="ECO:0000313" key="4">
    <source>
        <dbReference type="EMBL" id="HDN84769.1"/>
    </source>
</evidence>